<keyword evidence="3" id="KW-1185">Reference proteome</keyword>
<dbReference type="Pfam" id="PF11003">
    <property type="entry name" value="DUF2842"/>
    <property type="match status" value="1"/>
</dbReference>
<keyword evidence="1" id="KW-0812">Transmembrane</keyword>
<dbReference type="RefSeq" id="WP_284311714.1">
    <property type="nucleotide sequence ID" value="NZ_BSPC01000015.1"/>
</dbReference>
<reference evidence="3" key="1">
    <citation type="journal article" date="2019" name="Int. J. Syst. Evol. Microbiol.">
        <title>The Global Catalogue of Microorganisms (GCM) 10K type strain sequencing project: providing services to taxonomists for standard genome sequencing and annotation.</title>
        <authorList>
            <consortium name="The Broad Institute Genomics Platform"/>
            <consortium name="The Broad Institute Genome Sequencing Center for Infectious Disease"/>
            <person name="Wu L."/>
            <person name="Ma J."/>
        </authorList>
    </citation>
    <scope>NUCLEOTIDE SEQUENCE [LARGE SCALE GENOMIC DNA]</scope>
    <source>
        <strain evidence="3">NBRC 101365</strain>
    </source>
</reference>
<feature type="transmembrane region" description="Helical" evidence="1">
    <location>
        <begin position="47"/>
        <end position="65"/>
    </location>
</feature>
<dbReference type="EMBL" id="BSPC01000015">
    <property type="protein sequence ID" value="GLS18846.1"/>
    <property type="molecule type" value="Genomic_DNA"/>
</dbReference>
<comment type="caution">
    <text evidence="2">The sequence shown here is derived from an EMBL/GenBank/DDBJ whole genome shotgun (WGS) entry which is preliminary data.</text>
</comment>
<organism evidence="2 3">
    <name type="scientific">Labrys miyagiensis</name>
    <dbReference type="NCBI Taxonomy" id="346912"/>
    <lineage>
        <taxon>Bacteria</taxon>
        <taxon>Pseudomonadati</taxon>
        <taxon>Pseudomonadota</taxon>
        <taxon>Alphaproteobacteria</taxon>
        <taxon>Hyphomicrobiales</taxon>
        <taxon>Xanthobacteraceae</taxon>
        <taxon>Labrys</taxon>
    </lineage>
</organism>
<evidence type="ECO:0000313" key="3">
    <source>
        <dbReference type="Proteomes" id="UP001156882"/>
    </source>
</evidence>
<proteinExistence type="predicted"/>
<name>A0ABQ6CKU2_9HYPH</name>
<evidence type="ECO:0000256" key="1">
    <source>
        <dbReference type="SAM" id="Phobius"/>
    </source>
</evidence>
<evidence type="ECO:0000313" key="2">
    <source>
        <dbReference type="EMBL" id="GLS18846.1"/>
    </source>
</evidence>
<evidence type="ECO:0008006" key="4">
    <source>
        <dbReference type="Google" id="ProtNLM"/>
    </source>
</evidence>
<keyword evidence="1" id="KW-0472">Membrane</keyword>
<dbReference type="Proteomes" id="UP001156882">
    <property type="component" value="Unassembled WGS sequence"/>
</dbReference>
<accession>A0ABQ6CKU2</accession>
<keyword evidence="1" id="KW-1133">Transmembrane helix</keyword>
<feature type="transmembrane region" description="Helical" evidence="1">
    <location>
        <begin position="12"/>
        <end position="35"/>
    </location>
</feature>
<gene>
    <name evidence="2" type="ORF">GCM10007874_18630</name>
</gene>
<sequence length="74" mass="8218">MAQDYKPPSLRKLAGALAMLVLVVVYALFATAFAQGRITEASPWLQLPLYAILGIAWIFPAMAIIKWMEKPGRK</sequence>
<protein>
    <recommendedName>
        <fullName evidence="4">DUF2842 domain-containing protein</fullName>
    </recommendedName>
</protein>
<dbReference type="InterPro" id="IPR021265">
    <property type="entry name" value="DUF2842"/>
</dbReference>